<evidence type="ECO:0000256" key="2">
    <source>
        <dbReference type="SAM" id="SignalP"/>
    </source>
</evidence>
<protein>
    <submittedName>
        <fullName evidence="3">DUF4386 domain-containing protein</fullName>
    </submittedName>
</protein>
<feature type="transmembrane region" description="Helical" evidence="1">
    <location>
        <begin position="240"/>
        <end position="260"/>
    </location>
</feature>
<feature type="transmembrane region" description="Helical" evidence="1">
    <location>
        <begin position="46"/>
        <end position="67"/>
    </location>
</feature>
<feature type="transmembrane region" description="Helical" evidence="1">
    <location>
        <begin position="87"/>
        <end position="110"/>
    </location>
</feature>
<dbReference type="Pfam" id="PF14329">
    <property type="entry name" value="DUF4386"/>
    <property type="match status" value="1"/>
</dbReference>
<keyword evidence="2" id="KW-0732">Signal</keyword>
<keyword evidence="1" id="KW-0812">Transmembrane</keyword>
<feature type="transmembrane region" description="Helical" evidence="1">
    <location>
        <begin position="174"/>
        <end position="193"/>
    </location>
</feature>
<evidence type="ECO:0000313" key="4">
    <source>
        <dbReference type="Proteomes" id="UP000321062"/>
    </source>
</evidence>
<proteinExistence type="predicted"/>
<feature type="transmembrane region" description="Helical" evidence="1">
    <location>
        <begin position="205"/>
        <end position="225"/>
    </location>
</feature>
<dbReference type="Proteomes" id="UP000321062">
    <property type="component" value="Chromosome"/>
</dbReference>
<evidence type="ECO:0000256" key="1">
    <source>
        <dbReference type="SAM" id="Phobius"/>
    </source>
</evidence>
<dbReference type="KEGG" id="yti:FNA67_15300"/>
<dbReference type="OrthoDB" id="1176146at2"/>
<accession>A0A5B9DRR3</accession>
<organism evidence="3 4">
    <name type="scientific">Paradevosia tibetensis</name>
    <dbReference type="NCBI Taxonomy" id="1447062"/>
    <lineage>
        <taxon>Bacteria</taxon>
        <taxon>Pseudomonadati</taxon>
        <taxon>Pseudomonadota</taxon>
        <taxon>Alphaproteobacteria</taxon>
        <taxon>Hyphomicrobiales</taxon>
        <taxon>Devosiaceae</taxon>
        <taxon>Paradevosia</taxon>
    </lineage>
</organism>
<feature type="signal peptide" evidence="2">
    <location>
        <begin position="1"/>
        <end position="20"/>
    </location>
</feature>
<evidence type="ECO:0000313" key="3">
    <source>
        <dbReference type="EMBL" id="QEE21469.1"/>
    </source>
</evidence>
<keyword evidence="4" id="KW-1185">Reference proteome</keyword>
<gene>
    <name evidence="3" type="ORF">FNA67_15300</name>
</gene>
<keyword evidence="1" id="KW-0472">Membrane</keyword>
<name>A0A5B9DRR3_9HYPH</name>
<dbReference type="InterPro" id="IPR025495">
    <property type="entry name" value="DUF4386"/>
</dbReference>
<feature type="transmembrane region" description="Helical" evidence="1">
    <location>
        <begin position="122"/>
        <end position="142"/>
    </location>
</feature>
<sequence>MTTIATSAPAVTPFSASMSAAPEAAPARAPAAAPDDRKQSQRLARITGLMFLVTFASSIPPVVSFYAPALSDPAFVLGGTFDPGVSWGALLELILIFANLATALALYPVLKRQFPALSLSYVAARLTENGFIAFGIVALLALNTLRFQPGIAEEGVMMAAGQALVALHNWTFRLGPGIVVGVGNGLILGYMMWKTRLVPRSLSVLGLVGGPALLVAGVAVLFGTIEAGSTPQMIATVPEFFWELFLGIWLLVRGFNAPALEAMDARTS</sequence>
<keyword evidence="1" id="KW-1133">Transmembrane helix</keyword>
<dbReference type="EMBL" id="CP041690">
    <property type="protein sequence ID" value="QEE21469.1"/>
    <property type="molecule type" value="Genomic_DNA"/>
</dbReference>
<dbReference type="AlphaFoldDB" id="A0A5B9DRR3"/>
<reference evidence="3 4" key="1">
    <citation type="journal article" date="2015" name="Int. J. Syst. Evol. Microbiol.">
        <title>Youhaiella tibetensis gen. nov., sp. nov., isolated from subsurface sediment.</title>
        <authorList>
            <person name="Wang Y.X."/>
            <person name="Huang F.Q."/>
            <person name="Nogi Y."/>
            <person name="Pang S.J."/>
            <person name="Wang P.K."/>
            <person name="Lv J."/>
        </authorList>
    </citation>
    <scope>NUCLEOTIDE SEQUENCE [LARGE SCALE GENOMIC DNA]</scope>
    <source>
        <strain evidence="4">fig4</strain>
    </source>
</reference>
<feature type="chain" id="PRO_5022874955" evidence="2">
    <location>
        <begin position="21"/>
        <end position="268"/>
    </location>
</feature>
<dbReference type="RefSeq" id="WP_147656728.1">
    <property type="nucleotide sequence ID" value="NZ_BMFM01000001.1"/>
</dbReference>